<reference evidence="1 2" key="1">
    <citation type="submission" date="2017-04" db="EMBL/GenBank/DDBJ databases">
        <title>Characterization, genome and methylation analysis of a phthalic acid esters degrading strain Sphingobium yanoikuyae SHJ.</title>
        <authorList>
            <person name="Feng L."/>
        </authorList>
    </citation>
    <scope>NUCLEOTIDE SEQUENCE [LARGE SCALE GENOMIC DNA]</scope>
    <source>
        <strain evidence="1 2">SHJ</strain>
    </source>
</reference>
<evidence type="ECO:0008006" key="3">
    <source>
        <dbReference type="Google" id="ProtNLM"/>
    </source>
</evidence>
<organism evidence="1 2">
    <name type="scientific">Sphingobium yanoikuyae</name>
    <name type="common">Sphingomonas yanoikuyae</name>
    <dbReference type="NCBI Taxonomy" id="13690"/>
    <lineage>
        <taxon>Bacteria</taxon>
        <taxon>Pseudomonadati</taxon>
        <taxon>Pseudomonadota</taxon>
        <taxon>Alphaproteobacteria</taxon>
        <taxon>Sphingomonadales</taxon>
        <taxon>Sphingomonadaceae</taxon>
        <taxon>Sphingobium</taxon>
    </lineage>
</organism>
<protein>
    <recommendedName>
        <fullName evidence="3">Restriction alleviation protein, Lar family</fullName>
    </recommendedName>
</protein>
<dbReference type="RefSeq" id="WP_048939042.1">
    <property type="nucleotide sequence ID" value="NZ_CP020925.1"/>
</dbReference>
<sequence>MIEATVRADRCACGRMPVLRSRVVPDPGDIPIATWVECPGCQRAGAETIDSARNDADAIANWNNGKGKSW</sequence>
<proteinExistence type="predicted"/>
<evidence type="ECO:0000313" key="1">
    <source>
        <dbReference type="EMBL" id="ATP20382.1"/>
    </source>
</evidence>
<dbReference type="AlphaFoldDB" id="A0A0J9CVS5"/>
<accession>A0A0J9CVS5</accession>
<name>A0A0J9CVS5_SPHYA</name>
<dbReference type="Proteomes" id="UP000037029">
    <property type="component" value="Chromosome"/>
</dbReference>
<gene>
    <name evidence="1" type="ORF">BV87_19705</name>
</gene>
<evidence type="ECO:0000313" key="2">
    <source>
        <dbReference type="Proteomes" id="UP000037029"/>
    </source>
</evidence>
<dbReference type="EMBL" id="CP020925">
    <property type="protein sequence ID" value="ATP20382.1"/>
    <property type="molecule type" value="Genomic_DNA"/>
</dbReference>